<organism evidence="1 2">
    <name type="scientific">Aspergillus costaricaensis CBS 115574</name>
    <dbReference type="NCBI Taxonomy" id="1448317"/>
    <lineage>
        <taxon>Eukaryota</taxon>
        <taxon>Fungi</taxon>
        <taxon>Dikarya</taxon>
        <taxon>Ascomycota</taxon>
        <taxon>Pezizomycotina</taxon>
        <taxon>Eurotiomycetes</taxon>
        <taxon>Eurotiomycetidae</taxon>
        <taxon>Eurotiales</taxon>
        <taxon>Aspergillaceae</taxon>
        <taxon>Aspergillus</taxon>
        <taxon>Aspergillus subgen. Circumdati</taxon>
    </lineage>
</organism>
<reference evidence="1" key="1">
    <citation type="submission" date="2018-02" db="EMBL/GenBank/DDBJ databases">
        <title>The genomes of Aspergillus section Nigri reveals drivers in fungal speciation.</title>
        <authorList>
            <consortium name="DOE Joint Genome Institute"/>
            <person name="Vesth T.C."/>
            <person name="Nybo J."/>
            <person name="Theobald S."/>
            <person name="Brandl J."/>
            <person name="Frisvad J.C."/>
            <person name="Nielsen K.F."/>
            <person name="Lyhne E.K."/>
            <person name="Kogle M.E."/>
            <person name="Kuo A."/>
            <person name="Riley R."/>
            <person name="Clum A."/>
            <person name="Nolan M."/>
            <person name="Lipzen A."/>
            <person name="Salamov A."/>
            <person name="Henrissat B."/>
            <person name="Wiebenga A."/>
            <person name="De vries R.P."/>
            <person name="Grigoriev I.V."/>
            <person name="Mortensen U.H."/>
            <person name="Andersen M.R."/>
            <person name="Baker S.E."/>
        </authorList>
    </citation>
    <scope>NUCLEOTIDE SEQUENCE</scope>
    <source>
        <strain evidence="1">CBS 115574</strain>
    </source>
</reference>
<gene>
    <name evidence="1" type="ORF">BO79DRAFT_241526</name>
</gene>
<sequence length="143" mass="15489">MLGSKQGMRDNREGPPGPVHLRPHRPPHPRTATFLSDRRVINVLPRPSFHSSARIDGLSSRSSARAMGVSHDLCTVQALSNVLTGSRELAEETNMKRRSELPIPTCPTAMMSGGTATAGLGLDMLAFWAGKRTSKEVTSTSRQ</sequence>
<evidence type="ECO:0000313" key="1">
    <source>
        <dbReference type="EMBL" id="RAK82968.1"/>
    </source>
</evidence>
<dbReference type="EMBL" id="KZ824603">
    <property type="protein sequence ID" value="RAK82968.1"/>
    <property type="molecule type" value="Genomic_DNA"/>
</dbReference>
<protein>
    <submittedName>
        <fullName evidence="1">Uncharacterized protein</fullName>
    </submittedName>
</protein>
<evidence type="ECO:0000313" key="2">
    <source>
        <dbReference type="Proteomes" id="UP000249748"/>
    </source>
</evidence>
<accession>A0ACD1HYD4</accession>
<name>A0ACD1HYD4_9EURO</name>
<keyword evidence="2" id="KW-1185">Reference proteome</keyword>
<proteinExistence type="predicted"/>
<dbReference type="Proteomes" id="UP000249748">
    <property type="component" value="Unassembled WGS sequence"/>
</dbReference>